<keyword evidence="2" id="KW-1185">Reference proteome</keyword>
<dbReference type="EnsemblPlants" id="PGSC0003DMT400067530">
    <property type="protein sequence ID" value="PGSC0003DMT400067530"/>
    <property type="gene ID" value="PGSC0003DMG400026258"/>
</dbReference>
<evidence type="ECO:0000313" key="1">
    <source>
        <dbReference type="EnsemblPlants" id="PGSC0003DMT400067530"/>
    </source>
</evidence>
<protein>
    <submittedName>
        <fullName evidence="1">Uncharacterized protein</fullName>
    </submittedName>
</protein>
<dbReference type="HOGENOM" id="CLU_2946270_0_0_1"/>
<dbReference type="Proteomes" id="UP000011115">
    <property type="component" value="Unassembled WGS sequence"/>
</dbReference>
<reference evidence="2" key="1">
    <citation type="journal article" date="2011" name="Nature">
        <title>Genome sequence and analysis of the tuber crop potato.</title>
        <authorList>
            <consortium name="The Potato Genome Sequencing Consortium"/>
        </authorList>
    </citation>
    <scope>NUCLEOTIDE SEQUENCE [LARGE SCALE GENOMIC DNA]</scope>
    <source>
        <strain evidence="2">cv. DM1-3 516 R44</strain>
    </source>
</reference>
<dbReference type="Gramene" id="PGSC0003DMT400067530">
    <property type="protein sequence ID" value="PGSC0003DMT400067530"/>
    <property type="gene ID" value="PGSC0003DMG400026258"/>
</dbReference>
<proteinExistence type="predicted"/>
<sequence>MPFIATNKEYRRKGMCKKLMVAIETVRMSSHFYTIGTFLIIEVTNLIVNERLPIVIFNMT</sequence>
<organism evidence="1 2">
    <name type="scientific">Solanum tuberosum</name>
    <name type="common">Potato</name>
    <dbReference type="NCBI Taxonomy" id="4113"/>
    <lineage>
        <taxon>Eukaryota</taxon>
        <taxon>Viridiplantae</taxon>
        <taxon>Streptophyta</taxon>
        <taxon>Embryophyta</taxon>
        <taxon>Tracheophyta</taxon>
        <taxon>Spermatophyta</taxon>
        <taxon>Magnoliopsida</taxon>
        <taxon>eudicotyledons</taxon>
        <taxon>Gunneridae</taxon>
        <taxon>Pentapetalae</taxon>
        <taxon>asterids</taxon>
        <taxon>lamiids</taxon>
        <taxon>Solanales</taxon>
        <taxon>Solanaceae</taxon>
        <taxon>Solanoideae</taxon>
        <taxon>Solaneae</taxon>
        <taxon>Solanum</taxon>
    </lineage>
</organism>
<evidence type="ECO:0000313" key="2">
    <source>
        <dbReference type="Proteomes" id="UP000011115"/>
    </source>
</evidence>
<name>M1CHG1_SOLTU</name>
<reference evidence="1" key="2">
    <citation type="submission" date="2015-06" db="UniProtKB">
        <authorList>
            <consortium name="EnsemblPlants"/>
        </authorList>
    </citation>
    <scope>IDENTIFICATION</scope>
    <source>
        <strain evidence="1">DM1-3 516 R44</strain>
    </source>
</reference>
<dbReference type="ExpressionAtlas" id="M1CHG1">
    <property type="expression patterns" value="baseline"/>
</dbReference>
<accession>M1CHG1</accession>
<dbReference type="AlphaFoldDB" id="M1CHG1"/>